<organism evidence="11 12">
    <name type="scientific">Brachybacterium hainanense</name>
    <dbReference type="NCBI Taxonomy" id="1541174"/>
    <lineage>
        <taxon>Bacteria</taxon>
        <taxon>Bacillati</taxon>
        <taxon>Actinomycetota</taxon>
        <taxon>Actinomycetes</taxon>
        <taxon>Micrococcales</taxon>
        <taxon>Dermabacteraceae</taxon>
        <taxon>Brachybacterium</taxon>
    </lineage>
</organism>
<evidence type="ECO:0000259" key="10">
    <source>
        <dbReference type="SMART" id="SM00387"/>
    </source>
</evidence>
<keyword evidence="5" id="KW-0547">Nucleotide-binding</keyword>
<comment type="caution">
    <text evidence="11">The sequence shown here is derived from an EMBL/GenBank/DDBJ whole genome shotgun (WGS) entry which is preliminary data.</text>
</comment>
<name>A0ABV6RA36_9MICO</name>
<comment type="catalytic activity">
    <reaction evidence="1">
        <text>ATP + protein L-histidine = ADP + protein N-phospho-L-histidine.</text>
        <dbReference type="EC" id="2.7.13.3"/>
    </reaction>
</comment>
<dbReference type="CDD" id="cd16917">
    <property type="entry name" value="HATPase_UhpB-NarQ-NarX-like"/>
    <property type="match status" value="1"/>
</dbReference>
<keyword evidence="9" id="KW-0812">Transmembrane</keyword>
<dbReference type="Pfam" id="PF07730">
    <property type="entry name" value="HisKA_3"/>
    <property type="match status" value="1"/>
</dbReference>
<keyword evidence="8" id="KW-0902">Two-component regulatory system</keyword>
<evidence type="ECO:0000256" key="1">
    <source>
        <dbReference type="ARBA" id="ARBA00000085"/>
    </source>
</evidence>
<dbReference type="Proteomes" id="UP001589793">
    <property type="component" value="Unassembled WGS sequence"/>
</dbReference>
<evidence type="ECO:0000256" key="3">
    <source>
        <dbReference type="ARBA" id="ARBA00022553"/>
    </source>
</evidence>
<feature type="transmembrane region" description="Helical" evidence="9">
    <location>
        <begin position="24"/>
        <end position="42"/>
    </location>
</feature>
<dbReference type="Gene3D" id="1.20.5.1930">
    <property type="match status" value="1"/>
</dbReference>
<sequence length="377" mass="39833">MTSLPMRSLARAERARSLAGPRRIMVDLLIGSAIVVGLWMTVAPPPSTGRGWQAGLAALIVVAVSVRSLAPVPGTLVAALATTAAWLLQATADPGIGVGLCLFAVAERRGARVFPWWLWLAAAGLSGLALVMGGSTAQEALQVAVLATVVLSAAWALGTRSRQVRAETAARARDEERLRLAREVHDVLSHSLGTIGVQAGIAAHVASLSREELRATLRDVETDARASLADLRHLLRSLREEDEEVPDSPLTASVRSMVRRLDRAGVGVEADIPGEVDALPLVQRQLIRRVLQEAITNVIRHSGASRCRIRVVTAAHELVVEVHDDGHGATAPLREGHGVTGMRERAALLGGRIDVGAAAGQGFLVRVVVPIGGGERR</sequence>
<keyword evidence="4" id="KW-0808">Transferase</keyword>
<dbReference type="RefSeq" id="WP_376979760.1">
    <property type="nucleotide sequence ID" value="NZ_JBHLSV010000007.1"/>
</dbReference>
<dbReference type="InterPro" id="IPR050482">
    <property type="entry name" value="Sensor_HK_TwoCompSys"/>
</dbReference>
<evidence type="ECO:0000256" key="5">
    <source>
        <dbReference type="ARBA" id="ARBA00022741"/>
    </source>
</evidence>
<dbReference type="EMBL" id="JBHLSV010000007">
    <property type="protein sequence ID" value="MFC0673856.1"/>
    <property type="molecule type" value="Genomic_DNA"/>
</dbReference>
<feature type="domain" description="Histidine kinase/HSP90-like ATPase" evidence="10">
    <location>
        <begin position="282"/>
        <end position="373"/>
    </location>
</feature>
<dbReference type="SUPFAM" id="SSF55874">
    <property type="entry name" value="ATPase domain of HSP90 chaperone/DNA topoisomerase II/histidine kinase"/>
    <property type="match status" value="1"/>
</dbReference>
<keyword evidence="12" id="KW-1185">Reference proteome</keyword>
<dbReference type="InterPro" id="IPR003594">
    <property type="entry name" value="HATPase_dom"/>
</dbReference>
<dbReference type="InterPro" id="IPR011712">
    <property type="entry name" value="Sig_transdc_His_kin_sub3_dim/P"/>
</dbReference>
<dbReference type="SMART" id="SM00387">
    <property type="entry name" value="HATPase_c"/>
    <property type="match status" value="1"/>
</dbReference>
<dbReference type="Pfam" id="PF02518">
    <property type="entry name" value="HATPase_c"/>
    <property type="match status" value="1"/>
</dbReference>
<evidence type="ECO:0000256" key="8">
    <source>
        <dbReference type="ARBA" id="ARBA00023012"/>
    </source>
</evidence>
<keyword evidence="9" id="KW-0472">Membrane</keyword>
<dbReference type="PANTHER" id="PTHR24421">
    <property type="entry name" value="NITRATE/NITRITE SENSOR PROTEIN NARX-RELATED"/>
    <property type="match status" value="1"/>
</dbReference>
<feature type="transmembrane region" description="Helical" evidence="9">
    <location>
        <begin position="76"/>
        <end position="104"/>
    </location>
</feature>
<dbReference type="InterPro" id="IPR036890">
    <property type="entry name" value="HATPase_C_sf"/>
</dbReference>
<dbReference type="GO" id="GO:0016301">
    <property type="term" value="F:kinase activity"/>
    <property type="evidence" value="ECO:0007669"/>
    <property type="project" value="UniProtKB-KW"/>
</dbReference>
<evidence type="ECO:0000256" key="7">
    <source>
        <dbReference type="ARBA" id="ARBA00022840"/>
    </source>
</evidence>
<keyword evidence="9" id="KW-1133">Transmembrane helix</keyword>
<dbReference type="Gene3D" id="3.30.565.10">
    <property type="entry name" value="Histidine kinase-like ATPase, C-terminal domain"/>
    <property type="match status" value="1"/>
</dbReference>
<evidence type="ECO:0000256" key="2">
    <source>
        <dbReference type="ARBA" id="ARBA00012438"/>
    </source>
</evidence>
<evidence type="ECO:0000313" key="12">
    <source>
        <dbReference type="Proteomes" id="UP001589793"/>
    </source>
</evidence>
<feature type="transmembrane region" description="Helical" evidence="9">
    <location>
        <begin position="140"/>
        <end position="158"/>
    </location>
</feature>
<reference evidence="11 12" key="1">
    <citation type="submission" date="2024-09" db="EMBL/GenBank/DDBJ databases">
        <authorList>
            <person name="Sun Q."/>
            <person name="Mori K."/>
        </authorList>
    </citation>
    <scope>NUCLEOTIDE SEQUENCE [LARGE SCALE GENOMIC DNA]</scope>
    <source>
        <strain evidence="11 12">CICC 10874</strain>
    </source>
</reference>
<dbReference type="EC" id="2.7.13.3" evidence="2"/>
<evidence type="ECO:0000256" key="6">
    <source>
        <dbReference type="ARBA" id="ARBA00022777"/>
    </source>
</evidence>
<evidence type="ECO:0000313" key="11">
    <source>
        <dbReference type="EMBL" id="MFC0673856.1"/>
    </source>
</evidence>
<protein>
    <recommendedName>
        <fullName evidence="2">histidine kinase</fullName>
        <ecNumber evidence="2">2.7.13.3</ecNumber>
    </recommendedName>
</protein>
<evidence type="ECO:0000256" key="4">
    <source>
        <dbReference type="ARBA" id="ARBA00022679"/>
    </source>
</evidence>
<dbReference type="PANTHER" id="PTHR24421:SF10">
    <property type="entry name" value="NITRATE_NITRITE SENSOR PROTEIN NARQ"/>
    <property type="match status" value="1"/>
</dbReference>
<feature type="transmembrane region" description="Helical" evidence="9">
    <location>
        <begin position="116"/>
        <end position="134"/>
    </location>
</feature>
<accession>A0ABV6RA36</accession>
<evidence type="ECO:0000256" key="9">
    <source>
        <dbReference type="SAM" id="Phobius"/>
    </source>
</evidence>
<keyword evidence="6 11" id="KW-0418">Kinase</keyword>
<gene>
    <name evidence="11" type="ORF">ACFFF6_07800</name>
</gene>
<keyword evidence="3" id="KW-0597">Phosphoprotein</keyword>
<proteinExistence type="predicted"/>
<keyword evidence="7" id="KW-0067">ATP-binding</keyword>